<protein>
    <recommendedName>
        <fullName evidence="3">Antitoxin</fullName>
    </recommendedName>
</protein>
<dbReference type="RefSeq" id="WP_144747748.1">
    <property type="nucleotide sequence ID" value="NZ_VMNW02000036.1"/>
</dbReference>
<comment type="caution">
    <text evidence="1">The sequence shown here is derived from an EMBL/GenBank/DDBJ whole genome shotgun (WGS) entry which is preliminary data.</text>
</comment>
<name>A0A5N0V1V3_9PSEU</name>
<gene>
    <name evidence="1" type="ORF">FPZ12_023030</name>
</gene>
<sequence>MSRVEQGETIEVPRHGHVVAVFIPPPRQQSRFDELVVQGAARPAERDLTTRNLDQYTRIEVPEDVDPLAILLEMRENER</sequence>
<accession>A0A5N0V1V3</accession>
<evidence type="ECO:0000313" key="2">
    <source>
        <dbReference type="Proteomes" id="UP000319769"/>
    </source>
</evidence>
<reference evidence="1" key="1">
    <citation type="submission" date="2019-09" db="EMBL/GenBank/DDBJ databases">
        <authorList>
            <person name="Teo W.F.A."/>
            <person name="Duangmal K."/>
        </authorList>
    </citation>
    <scope>NUCLEOTIDE SEQUENCE [LARGE SCALE GENOMIC DNA]</scope>
    <source>
        <strain evidence="1">K81G1</strain>
    </source>
</reference>
<keyword evidence="2" id="KW-1185">Reference proteome</keyword>
<evidence type="ECO:0008006" key="3">
    <source>
        <dbReference type="Google" id="ProtNLM"/>
    </source>
</evidence>
<dbReference type="Proteomes" id="UP000319769">
    <property type="component" value="Unassembled WGS sequence"/>
</dbReference>
<dbReference type="OrthoDB" id="557859at2"/>
<dbReference type="AlphaFoldDB" id="A0A5N0V1V3"/>
<organism evidence="1 2">
    <name type="scientific">Amycolatopsis acidicola</name>
    <dbReference type="NCBI Taxonomy" id="2596893"/>
    <lineage>
        <taxon>Bacteria</taxon>
        <taxon>Bacillati</taxon>
        <taxon>Actinomycetota</taxon>
        <taxon>Actinomycetes</taxon>
        <taxon>Pseudonocardiales</taxon>
        <taxon>Pseudonocardiaceae</taxon>
        <taxon>Amycolatopsis</taxon>
    </lineage>
</organism>
<dbReference type="EMBL" id="VMNW02000036">
    <property type="protein sequence ID" value="KAA9158220.1"/>
    <property type="molecule type" value="Genomic_DNA"/>
</dbReference>
<evidence type="ECO:0000313" key="1">
    <source>
        <dbReference type="EMBL" id="KAA9158220.1"/>
    </source>
</evidence>
<proteinExistence type="predicted"/>